<dbReference type="Proteomes" id="UP001174909">
    <property type="component" value="Unassembled WGS sequence"/>
</dbReference>
<dbReference type="GO" id="GO:0005524">
    <property type="term" value="F:ATP binding"/>
    <property type="evidence" value="ECO:0007669"/>
    <property type="project" value="UniProtKB-KW"/>
</dbReference>
<name>A0AA35X2U2_GEOBA</name>
<organism evidence="5 6">
    <name type="scientific">Geodia barretti</name>
    <name type="common">Barrett's horny sponge</name>
    <dbReference type="NCBI Taxonomy" id="519541"/>
    <lineage>
        <taxon>Eukaryota</taxon>
        <taxon>Metazoa</taxon>
        <taxon>Porifera</taxon>
        <taxon>Demospongiae</taxon>
        <taxon>Heteroscleromorpha</taxon>
        <taxon>Tetractinellida</taxon>
        <taxon>Astrophorina</taxon>
        <taxon>Geodiidae</taxon>
        <taxon>Geodia</taxon>
    </lineage>
</organism>
<dbReference type="CDD" id="cd03255">
    <property type="entry name" value="ABC_MJ0796_LolCDE_FtsE"/>
    <property type="match status" value="1"/>
</dbReference>
<gene>
    <name evidence="5" type="ORF">GBAR_LOCUS24008</name>
</gene>
<dbReference type="GO" id="GO:0098796">
    <property type="term" value="C:membrane protein complex"/>
    <property type="evidence" value="ECO:0007669"/>
    <property type="project" value="UniProtKB-ARBA"/>
</dbReference>
<dbReference type="InterPro" id="IPR027417">
    <property type="entry name" value="P-loop_NTPase"/>
</dbReference>
<feature type="domain" description="ABC transporter" evidence="4">
    <location>
        <begin position="5"/>
        <end position="227"/>
    </location>
</feature>
<dbReference type="GO" id="GO:0016887">
    <property type="term" value="F:ATP hydrolysis activity"/>
    <property type="evidence" value="ECO:0007669"/>
    <property type="project" value="InterPro"/>
</dbReference>
<dbReference type="SMART" id="SM00382">
    <property type="entry name" value="AAA"/>
    <property type="match status" value="1"/>
</dbReference>
<dbReference type="InterPro" id="IPR017871">
    <property type="entry name" value="ABC_transporter-like_CS"/>
</dbReference>
<proteinExistence type="predicted"/>
<dbReference type="GO" id="GO:0022857">
    <property type="term" value="F:transmembrane transporter activity"/>
    <property type="evidence" value="ECO:0007669"/>
    <property type="project" value="TreeGrafter"/>
</dbReference>
<dbReference type="InterPro" id="IPR015854">
    <property type="entry name" value="ABC_transpr_LolD-like"/>
</dbReference>
<keyword evidence="6" id="KW-1185">Reference proteome</keyword>
<dbReference type="SUPFAM" id="SSF52540">
    <property type="entry name" value="P-loop containing nucleoside triphosphate hydrolases"/>
    <property type="match status" value="1"/>
</dbReference>
<evidence type="ECO:0000256" key="1">
    <source>
        <dbReference type="ARBA" id="ARBA00022448"/>
    </source>
</evidence>
<dbReference type="AlphaFoldDB" id="A0AA35X2U2"/>
<dbReference type="PANTHER" id="PTHR24220:SF685">
    <property type="entry name" value="ABC TRANSPORTER RELATED"/>
    <property type="match status" value="1"/>
</dbReference>
<sequence>MTAALAAESVVREFGDGDSAVRAVNEVTLSISPGEFVALVGRSGSGKTTLLNLLAGLDRPSSGKVWFEGRELSQMPERDLVGLRRDRIGFVFQSFGLIPLLSAFENVELPLHIAGMSWRDRRRRANEALDLVGLTGRSGHRPYELSGGEQQRVAIARALVADPSVLFADEPTGELDSVTGQTIGGIMRDIGASRGVTVVTATHDLLLADMADRRLQMADGSIASVDGAP</sequence>
<dbReference type="EMBL" id="CASHTH010003315">
    <property type="protein sequence ID" value="CAI8043268.1"/>
    <property type="molecule type" value="Genomic_DNA"/>
</dbReference>
<keyword evidence="2" id="KW-0547">Nucleotide-binding</keyword>
<evidence type="ECO:0000313" key="5">
    <source>
        <dbReference type="EMBL" id="CAI8043268.1"/>
    </source>
</evidence>
<comment type="caution">
    <text evidence="5">The sequence shown here is derived from an EMBL/GenBank/DDBJ whole genome shotgun (WGS) entry which is preliminary data.</text>
</comment>
<dbReference type="InterPro" id="IPR003439">
    <property type="entry name" value="ABC_transporter-like_ATP-bd"/>
</dbReference>
<dbReference type="PANTHER" id="PTHR24220">
    <property type="entry name" value="IMPORT ATP-BINDING PROTEIN"/>
    <property type="match status" value="1"/>
</dbReference>
<dbReference type="PROSITE" id="PS50893">
    <property type="entry name" value="ABC_TRANSPORTER_2"/>
    <property type="match status" value="1"/>
</dbReference>
<dbReference type="Gene3D" id="3.40.50.300">
    <property type="entry name" value="P-loop containing nucleotide triphosphate hydrolases"/>
    <property type="match status" value="1"/>
</dbReference>
<dbReference type="InterPro" id="IPR017911">
    <property type="entry name" value="MacB-like_ATP-bd"/>
</dbReference>
<evidence type="ECO:0000256" key="3">
    <source>
        <dbReference type="ARBA" id="ARBA00022840"/>
    </source>
</evidence>
<dbReference type="FunFam" id="3.40.50.300:FF:000032">
    <property type="entry name" value="Export ABC transporter ATP-binding protein"/>
    <property type="match status" value="1"/>
</dbReference>
<evidence type="ECO:0000259" key="4">
    <source>
        <dbReference type="PROSITE" id="PS50893"/>
    </source>
</evidence>
<dbReference type="GO" id="GO:0005886">
    <property type="term" value="C:plasma membrane"/>
    <property type="evidence" value="ECO:0007669"/>
    <property type="project" value="TreeGrafter"/>
</dbReference>
<keyword evidence="3 5" id="KW-0067">ATP-binding</keyword>
<accession>A0AA35X2U2</accession>
<keyword evidence="1" id="KW-0813">Transport</keyword>
<dbReference type="InterPro" id="IPR003593">
    <property type="entry name" value="AAA+_ATPase"/>
</dbReference>
<evidence type="ECO:0000313" key="6">
    <source>
        <dbReference type="Proteomes" id="UP001174909"/>
    </source>
</evidence>
<protein>
    <submittedName>
        <fullName evidence="5">Uncharacterized ABC transporter ATP-binding protein MJ0796</fullName>
    </submittedName>
</protein>
<evidence type="ECO:0000256" key="2">
    <source>
        <dbReference type="ARBA" id="ARBA00022741"/>
    </source>
</evidence>
<dbReference type="Pfam" id="PF00005">
    <property type="entry name" value="ABC_tran"/>
    <property type="match status" value="1"/>
</dbReference>
<reference evidence="5" key="1">
    <citation type="submission" date="2023-03" db="EMBL/GenBank/DDBJ databases">
        <authorList>
            <person name="Steffen K."/>
            <person name="Cardenas P."/>
        </authorList>
    </citation>
    <scope>NUCLEOTIDE SEQUENCE</scope>
</reference>
<dbReference type="PROSITE" id="PS00211">
    <property type="entry name" value="ABC_TRANSPORTER_1"/>
    <property type="match status" value="1"/>
</dbReference>